<name>A0A9D4WNE6_PEA</name>
<keyword evidence="3" id="KW-1185">Reference proteome</keyword>
<dbReference type="AlphaFoldDB" id="A0A9D4WNE6"/>
<feature type="region of interest" description="Disordered" evidence="1">
    <location>
        <begin position="30"/>
        <end position="56"/>
    </location>
</feature>
<organism evidence="2 3">
    <name type="scientific">Pisum sativum</name>
    <name type="common">Garden pea</name>
    <name type="synonym">Lathyrus oleraceus</name>
    <dbReference type="NCBI Taxonomy" id="3888"/>
    <lineage>
        <taxon>Eukaryota</taxon>
        <taxon>Viridiplantae</taxon>
        <taxon>Streptophyta</taxon>
        <taxon>Embryophyta</taxon>
        <taxon>Tracheophyta</taxon>
        <taxon>Spermatophyta</taxon>
        <taxon>Magnoliopsida</taxon>
        <taxon>eudicotyledons</taxon>
        <taxon>Gunneridae</taxon>
        <taxon>Pentapetalae</taxon>
        <taxon>rosids</taxon>
        <taxon>fabids</taxon>
        <taxon>Fabales</taxon>
        <taxon>Fabaceae</taxon>
        <taxon>Papilionoideae</taxon>
        <taxon>50 kb inversion clade</taxon>
        <taxon>NPAAA clade</taxon>
        <taxon>Hologalegina</taxon>
        <taxon>IRL clade</taxon>
        <taxon>Fabeae</taxon>
        <taxon>Lathyrus</taxon>
    </lineage>
</organism>
<evidence type="ECO:0000256" key="1">
    <source>
        <dbReference type="SAM" id="MobiDB-lite"/>
    </source>
</evidence>
<evidence type="ECO:0000313" key="3">
    <source>
        <dbReference type="Proteomes" id="UP001058974"/>
    </source>
</evidence>
<dbReference type="Proteomes" id="UP001058974">
    <property type="component" value="Chromosome 5"/>
</dbReference>
<evidence type="ECO:0000313" key="2">
    <source>
        <dbReference type="EMBL" id="KAI5406094.1"/>
    </source>
</evidence>
<dbReference type="EMBL" id="JAMSHJ010000005">
    <property type="protein sequence ID" value="KAI5406094.1"/>
    <property type="molecule type" value="Genomic_DNA"/>
</dbReference>
<dbReference type="Gramene" id="Psat05G0273200-T1">
    <property type="protein sequence ID" value="KAI5406094.1"/>
    <property type="gene ID" value="KIW84_052732"/>
</dbReference>
<protein>
    <submittedName>
        <fullName evidence="2">Uncharacterized protein</fullName>
    </submittedName>
</protein>
<comment type="caution">
    <text evidence="2">The sequence shown here is derived from an EMBL/GenBank/DDBJ whole genome shotgun (WGS) entry which is preliminary data.</text>
</comment>
<proteinExistence type="predicted"/>
<gene>
    <name evidence="2" type="ORF">KIW84_052732</name>
</gene>
<sequence>MYGHEYLFKEMQKIEDGHVSLGDASKVKVEGKGHARASDCSSRNGKKSNVQTEFEKRPRKMFASQCRRQSVVVAFTFLSSTSYWSEKVSEEEHSARAGRHGL</sequence>
<feature type="compositionally biased region" description="Polar residues" evidence="1">
    <location>
        <begin position="39"/>
        <end position="52"/>
    </location>
</feature>
<accession>A0A9D4WNE6</accession>
<reference evidence="2 3" key="1">
    <citation type="journal article" date="2022" name="Nat. Genet.">
        <title>Improved pea reference genome and pan-genome highlight genomic features and evolutionary characteristics.</title>
        <authorList>
            <person name="Yang T."/>
            <person name="Liu R."/>
            <person name="Luo Y."/>
            <person name="Hu S."/>
            <person name="Wang D."/>
            <person name="Wang C."/>
            <person name="Pandey M.K."/>
            <person name="Ge S."/>
            <person name="Xu Q."/>
            <person name="Li N."/>
            <person name="Li G."/>
            <person name="Huang Y."/>
            <person name="Saxena R.K."/>
            <person name="Ji Y."/>
            <person name="Li M."/>
            <person name="Yan X."/>
            <person name="He Y."/>
            <person name="Liu Y."/>
            <person name="Wang X."/>
            <person name="Xiang C."/>
            <person name="Varshney R.K."/>
            <person name="Ding H."/>
            <person name="Gao S."/>
            <person name="Zong X."/>
        </authorList>
    </citation>
    <scope>NUCLEOTIDE SEQUENCE [LARGE SCALE GENOMIC DNA]</scope>
    <source>
        <strain evidence="2 3">cv. Zhongwan 6</strain>
    </source>
</reference>